<evidence type="ECO:0000313" key="1">
    <source>
        <dbReference type="EMBL" id="EDM26010.1"/>
    </source>
</evidence>
<keyword evidence="2" id="KW-1185">Reference proteome</keyword>
<organism evidence="1 2">
    <name type="scientific">Lentisphaera araneosa HTCC2155</name>
    <dbReference type="NCBI Taxonomy" id="313628"/>
    <lineage>
        <taxon>Bacteria</taxon>
        <taxon>Pseudomonadati</taxon>
        <taxon>Lentisphaerota</taxon>
        <taxon>Lentisphaeria</taxon>
        <taxon>Lentisphaerales</taxon>
        <taxon>Lentisphaeraceae</taxon>
        <taxon>Lentisphaera</taxon>
    </lineage>
</organism>
<reference evidence="1 2" key="1">
    <citation type="journal article" date="2010" name="J. Bacteriol.">
        <title>Genome sequence of Lentisphaera araneosa HTCC2155T, the type species of the order Lentisphaerales in the phylum Lentisphaerae.</title>
        <authorList>
            <person name="Thrash J.C."/>
            <person name="Cho J.C."/>
            <person name="Vergin K.L."/>
            <person name="Morris R.M."/>
            <person name="Giovannoni S.J."/>
        </authorList>
    </citation>
    <scope>NUCLEOTIDE SEQUENCE [LARGE SCALE GENOMIC DNA]</scope>
    <source>
        <strain evidence="1 2">HTCC2155</strain>
    </source>
</reference>
<comment type="caution">
    <text evidence="1">The sequence shown here is derived from an EMBL/GenBank/DDBJ whole genome shotgun (WGS) entry which is preliminary data.</text>
</comment>
<name>A6DQW0_9BACT</name>
<accession>A6DQW0</accession>
<evidence type="ECO:0000313" key="2">
    <source>
        <dbReference type="Proteomes" id="UP000004947"/>
    </source>
</evidence>
<proteinExistence type="predicted"/>
<dbReference type="AlphaFoldDB" id="A6DQW0"/>
<sequence length="136" mass="15837">MNFKFQVDDKMGNDKTPMFEFGHHVSRIYFGDNGIQLLSDTAKPVTKKLHMEIKGFKLEPYKWYEVLAEVGEEHLFVQIKDQLGQVTKFQCHNPKFKTSSNNSFQIASTVQGTLKMDDITFWESKGNKQDWQQALK</sequence>
<dbReference type="EMBL" id="ABCK01000021">
    <property type="protein sequence ID" value="EDM26010.1"/>
    <property type="molecule type" value="Genomic_DNA"/>
</dbReference>
<protein>
    <submittedName>
        <fullName evidence="1">Uncharacterized protein</fullName>
    </submittedName>
</protein>
<dbReference type="Proteomes" id="UP000004947">
    <property type="component" value="Unassembled WGS sequence"/>
</dbReference>
<dbReference type="STRING" id="313628.LNTAR_19472"/>
<gene>
    <name evidence="1" type="ORF">LNTAR_19472</name>
</gene>